<dbReference type="EMBL" id="GBRH01261566">
    <property type="protein sequence ID" value="JAD36329.1"/>
    <property type="molecule type" value="Transcribed_RNA"/>
</dbReference>
<reference evidence="1" key="2">
    <citation type="journal article" date="2015" name="Data Brief">
        <title>Shoot transcriptome of the giant reed, Arundo donax.</title>
        <authorList>
            <person name="Barrero R.A."/>
            <person name="Guerrero F.D."/>
            <person name="Moolhuijzen P."/>
            <person name="Goolsby J.A."/>
            <person name="Tidwell J."/>
            <person name="Bellgard S.E."/>
            <person name="Bellgard M.I."/>
        </authorList>
    </citation>
    <scope>NUCLEOTIDE SEQUENCE</scope>
    <source>
        <tissue evidence="1">Shoot tissue taken approximately 20 cm above the soil surface</tissue>
    </source>
</reference>
<protein>
    <submittedName>
        <fullName evidence="1">Uncharacterized protein</fullName>
    </submittedName>
</protein>
<accession>A0A0A8ZA77</accession>
<sequence length="51" mass="5732">MLRFAMNDVVVVWINPHRGVVVHLPQMDENAMLDAALPTVLWHFSNFQGGG</sequence>
<name>A0A0A8ZA77_ARUDO</name>
<reference evidence="1" key="1">
    <citation type="submission" date="2014-09" db="EMBL/GenBank/DDBJ databases">
        <authorList>
            <person name="Magalhaes I.L.F."/>
            <person name="Oliveira U."/>
            <person name="Santos F.R."/>
            <person name="Vidigal T.H.D.A."/>
            <person name="Brescovit A.D."/>
            <person name="Santos A.J."/>
        </authorList>
    </citation>
    <scope>NUCLEOTIDE SEQUENCE</scope>
    <source>
        <tissue evidence="1">Shoot tissue taken approximately 20 cm above the soil surface</tissue>
    </source>
</reference>
<dbReference type="AlphaFoldDB" id="A0A0A8ZA77"/>
<evidence type="ECO:0000313" key="1">
    <source>
        <dbReference type="EMBL" id="JAD36329.1"/>
    </source>
</evidence>
<organism evidence="1">
    <name type="scientific">Arundo donax</name>
    <name type="common">Giant reed</name>
    <name type="synonym">Donax arundinaceus</name>
    <dbReference type="NCBI Taxonomy" id="35708"/>
    <lineage>
        <taxon>Eukaryota</taxon>
        <taxon>Viridiplantae</taxon>
        <taxon>Streptophyta</taxon>
        <taxon>Embryophyta</taxon>
        <taxon>Tracheophyta</taxon>
        <taxon>Spermatophyta</taxon>
        <taxon>Magnoliopsida</taxon>
        <taxon>Liliopsida</taxon>
        <taxon>Poales</taxon>
        <taxon>Poaceae</taxon>
        <taxon>PACMAD clade</taxon>
        <taxon>Arundinoideae</taxon>
        <taxon>Arundineae</taxon>
        <taxon>Arundo</taxon>
    </lineage>
</organism>
<proteinExistence type="predicted"/>